<sequence length="19" mass="2319">MGVILIFKFFEYIYDLPPL</sequence>
<accession>A0A2P2NYZ2</accession>
<protein>
    <submittedName>
        <fullName evidence="1">Uncharacterized protein</fullName>
    </submittedName>
</protein>
<proteinExistence type="predicted"/>
<evidence type="ECO:0000313" key="1">
    <source>
        <dbReference type="EMBL" id="MBX47747.1"/>
    </source>
</evidence>
<dbReference type="EMBL" id="GGEC01067263">
    <property type="protein sequence ID" value="MBX47747.1"/>
    <property type="molecule type" value="Transcribed_RNA"/>
</dbReference>
<dbReference type="AlphaFoldDB" id="A0A2P2NYZ2"/>
<reference evidence="1" key="1">
    <citation type="submission" date="2018-02" db="EMBL/GenBank/DDBJ databases">
        <title>Rhizophora mucronata_Transcriptome.</title>
        <authorList>
            <person name="Meera S.P."/>
            <person name="Sreeshan A."/>
            <person name="Augustine A."/>
        </authorList>
    </citation>
    <scope>NUCLEOTIDE SEQUENCE</scope>
    <source>
        <tissue evidence="1">Leaf</tissue>
    </source>
</reference>
<organism evidence="1">
    <name type="scientific">Rhizophora mucronata</name>
    <name type="common">Asiatic mangrove</name>
    <dbReference type="NCBI Taxonomy" id="61149"/>
    <lineage>
        <taxon>Eukaryota</taxon>
        <taxon>Viridiplantae</taxon>
        <taxon>Streptophyta</taxon>
        <taxon>Embryophyta</taxon>
        <taxon>Tracheophyta</taxon>
        <taxon>Spermatophyta</taxon>
        <taxon>Magnoliopsida</taxon>
        <taxon>eudicotyledons</taxon>
        <taxon>Gunneridae</taxon>
        <taxon>Pentapetalae</taxon>
        <taxon>rosids</taxon>
        <taxon>fabids</taxon>
        <taxon>Malpighiales</taxon>
        <taxon>Rhizophoraceae</taxon>
        <taxon>Rhizophora</taxon>
    </lineage>
</organism>
<name>A0A2P2NYZ2_RHIMU</name>